<dbReference type="AlphaFoldDB" id="A0A5M8QK44"/>
<protein>
    <submittedName>
        <fullName evidence="2">Uncharacterized protein</fullName>
    </submittedName>
</protein>
<comment type="caution">
    <text evidence="2">The sequence shown here is derived from an EMBL/GenBank/DDBJ whole genome shotgun (WGS) entry which is preliminary data.</text>
</comment>
<proteinExistence type="predicted"/>
<organism evidence="2 3">
    <name type="scientific">Agrococcus sediminis</name>
    <dbReference type="NCBI Taxonomy" id="2599924"/>
    <lineage>
        <taxon>Bacteria</taxon>
        <taxon>Bacillati</taxon>
        <taxon>Actinomycetota</taxon>
        <taxon>Actinomycetes</taxon>
        <taxon>Micrococcales</taxon>
        <taxon>Microbacteriaceae</taxon>
        <taxon>Agrococcus</taxon>
    </lineage>
</organism>
<evidence type="ECO:0000313" key="2">
    <source>
        <dbReference type="EMBL" id="KAA6436409.1"/>
    </source>
</evidence>
<evidence type="ECO:0000256" key="1">
    <source>
        <dbReference type="SAM" id="MobiDB-lite"/>
    </source>
</evidence>
<sequence length="168" mass="19173">MPKQLTHDHEAKKRQLRPLMKQVKALYKEWSKTTNLVGDDDHVVPPSNNYPPFTRKDGTTGTRLHIGFATARPHVEMDSVRAFAQWLEEHPEFSAVVIQREFDEECKVDHRFLKFDLTHDPAADEPDSRVAAAADVASDEDDRRAAPLYGSYPTLSHKLPAPTSFLRR</sequence>
<accession>A0A5M8QK44</accession>
<dbReference type="Proteomes" id="UP000323221">
    <property type="component" value="Unassembled WGS sequence"/>
</dbReference>
<feature type="region of interest" description="Disordered" evidence="1">
    <location>
        <begin position="122"/>
        <end position="168"/>
    </location>
</feature>
<gene>
    <name evidence="2" type="ORF">FQ330_03115</name>
</gene>
<name>A0A5M8QK44_9MICO</name>
<reference evidence="2 3" key="1">
    <citation type="submission" date="2019-08" db="EMBL/GenBank/DDBJ databases">
        <title>Agrococcus lahaulensis sp. nov., isolated from a cold desert of the Indian Himalayas.</title>
        <authorList>
            <person name="Qu J.H."/>
        </authorList>
    </citation>
    <scope>NUCLEOTIDE SEQUENCE [LARGE SCALE GENOMIC DNA]</scope>
    <source>
        <strain evidence="2 3">NS18</strain>
    </source>
</reference>
<evidence type="ECO:0000313" key="3">
    <source>
        <dbReference type="Proteomes" id="UP000323221"/>
    </source>
</evidence>
<dbReference type="EMBL" id="VOIR01000011">
    <property type="protein sequence ID" value="KAA6436409.1"/>
    <property type="molecule type" value="Genomic_DNA"/>
</dbReference>
<feature type="region of interest" description="Disordered" evidence="1">
    <location>
        <begin position="39"/>
        <end position="58"/>
    </location>
</feature>
<dbReference type="RefSeq" id="WP_146355137.1">
    <property type="nucleotide sequence ID" value="NZ_VOIR01000011.1"/>
</dbReference>
<keyword evidence="3" id="KW-1185">Reference proteome</keyword>